<protein>
    <recommendedName>
        <fullName evidence="2">PAS domain-containing protein</fullName>
    </recommendedName>
</protein>
<dbReference type="SMART" id="SM00091">
    <property type="entry name" value="PAS"/>
    <property type="match status" value="2"/>
</dbReference>
<dbReference type="InParanoid" id="A0A2T3BC78"/>
<organism evidence="3 4">
    <name type="scientific">Amorphotheca resinae ATCC 22711</name>
    <dbReference type="NCBI Taxonomy" id="857342"/>
    <lineage>
        <taxon>Eukaryota</taxon>
        <taxon>Fungi</taxon>
        <taxon>Dikarya</taxon>
        <taxon>Ascomycota</taxon>
        <taxon>Pezizomycotina</taxon>
        <taxon>Leotiomycetes</taxon>
        <taxon>Helotiales</taxon>
        <taxon>Amorphothecaceae</taxon>
        <taxon>Amorphotheca</taxon>
    </lineage>
</organism>
<evidence type="ECO:0000256" key="1">
    <source>
        <dbReference type="SAM" id="MobiDB-lite"/>
    </source>
</evidence>
<dbReference type="OrthoDB" id="411251at2759"/>
<dbReference type="STRING" id="857342.A0A2T3BC78"/>
<evidence type="ECO:0000313" key="4">
    <source>
        <dbReference type="Proteomes" id="UP000241818"/>
    </source>
</evidence>
<dbReference type="EMBL" id="KZ679007">
    <property type="protein sequence ID" value="PSS25869.1"/>
    <property type="molecule type" value="Genomic_DNA"/>
</dbReference>
<feature type="compositionally biased region" description="Polar residues" evidence="1">
    <location>
        <begin position="291"/>
        <end position="312"/>
    </location>
</feature>
<feature type="region of interest" description="Disordered" evidence="1">
    <location>
        <begin position="522"/>
        <end position="596"/>
    </location>
</feature>
<feature type="region of interest" description="Disordered" evidence="1">
    <location>
        <begin position="291"/>
        <end position="348"/>
    </location>
</feature>
<dbReference type="InterPro" id="IPR013655">
    <property type="entry name" value="PAS_fold_3"/>
</dbReference>
<dbReference type="RefSeq" id="XP_024724468.1">
    <property type="nucleotide sequence ID" value="XM_024867349.1"/>
</dbReference>
<sequence length="596" mass="66008">MKICHSWPSHHYCNTALWLFCPSTNPIPVRLASFLPDPWFAHVTPEANILFASESIVDILGYRPEEVTGKSCFDYFHPEEVPFAHEVHDRSVQLDKAAVLHYLRIKNRDGQWVACECVFTIVYDVLVACTSIYRGDVKNERRAAEAPAVRRLFVCSPQDPRYHMLEHLSAGFRSPPQQSLHEPRAALILNRFTRTLTVLYATNAVSNILGVSADQFTNKSFYECIQENCLSDAIRCLESAKANDSIAYLRFWYRDPRRPEDLQEDTVMCEASQSTDSEDGDIELHDQLDVDSNTAGVGSSSGHTQEGAFSNRSDGEAFGEEHDGHLRATSSASQSKYPFTSPGGSADLEHGRANVILNQPPGSRPSIASIIPSLEQGRRARLEHAMADRLSQMEPFEIEAVVSCTSDGLVVVLRRARPMIPPPQLSVTVVPQFANGLFTAPWDADPIRSQVYHPSPQLSFSHDLEALEPPAEGPPLDEFMDSIQDVAVFAWSLAGINGKAASYGRGISKCEAQTLGKLPVWDPYAQPRQRPLPPEDQVTQRRGRTDQKVTTGPVNDNKSSYQHSDQEVNHDTGTIGSDQSGSYPSAPLANKDGYVC</sequence>
<name>A0A2T3BC78_AMORE</name>
<feature type="compositionally biased region" description="Polar residues" evidence="1">
    <location>
        <begin position="328"/>
        <end position="338"/>
    </location>
</feature>
<evidence type="ECO:0000313" key="3">
    <source>
        <dbReference type="EMBL" id="PSS25869.1"/>
    </source>
</evidence>
<feature type="compositionally biased region" description="Basic and acidic residues" evidence="1">
    <location>
        <begin position="313"/>
        <end position="326"/>
    </location>
</feature>
<dbReference type="Proteomes" id="UP000241818">
    <property type="component" value="Unassembled WGS sequence"/>
</dbReference>
<dbReference type="GeneID" id="36575430"/>
<dbReference type="PROSITE" id="PS50112">
    <property type="entry name" value="PAS"/>
    <property type="match status" value="1"/>
</dbReference>
<feature type="domain" description="PAS" evidence="2">
    <location>
        <begin position="43"/>
        <end position="95"/>
    </location>
</feature>
<accession>A0A2T3BC78</accession>
<reference evidence="3 4" key="1">
    <citation type="journal article" date="2018" name="New Phytol.">
        <title>Comparative genomics and transcriptomics depict ericoid mycorrhizal fungi as versatile saprotrophs and plant mutualists.</title>
        <authorList>
            <person name="Martino E."/>
            <person name="Morin E."/>
            <person name="Grelet G.A."/>
            <person name="Kuo A."/>
            <person name="Kohler A."/>
            <person name="Daghino S."/>
            <person name="Barry K.W."/>
            <person name="Cichocki N."/>
            <person name="Clum A."/>
            <person name="Dockter R.B."/>
            <person name="Hainaut M."/>
            <person name="Kuo R.C."/>
            <person name="LaButti K."/>
            <person name="Lindahl B.D."/>
            <person name="Lindquist E.A."/>
            <person name="Lipzen A."/>
            <person name="Khouja H.R."/>
            <person name="Magnuson J."/>
            <person name="Murat C."/>
            <person name="Ohm R.A."/>
            <person name="Singer S.W."/>
            <person name="Spatafora J.W."/>
            <person name="Wang M."/>
            <person name="Veneault-Fourrey C."/>
            <person name="Henrissat B."/>
            <person name="Grigoriev I.V."/>
            <person name="Martin F.M."/>
            <person name="Perotto S."/>
        </authorList>
    </citation>
    <scope>NUCLEOTIDE SEQUENCE [LARGE SCALE GENOMIC DNA]</scope>
    <source>
        <strain evidence="3 4">ATCC 22711</strain>
    </source>
</reference>
<dbReference type="InterPro" id="IPR050933">
    <property type="entry name" value="Circadian_TF"/>
</dbReference>
<keyword evidence="4" id="KW-1185">Reference proteome</keyword>
<dbReference type="SUPFAM" id="SSF55785">
    <property type="entry name" value="PYP-like sensor domain (PAS domain)"/>
    <property type="match status" value="1"/>
</dbReference>
<gene>
    <name evidence="3" type="ORF">M430DRAFT_39897</name>
</gene>
<dbReference type="InterPro" id="IPR000014">
    <property type="entry name" value="PAS"/>
</dbReference>
<dbReference type="CDD" id="cd00130">
    <property type="entry name" value="PAS"/>
    <property type="match status" value="1"/>
</dbReference>
<evidence type="ECO:0000259" key="2">
    <source>
        <dbReference type="PROSITE" id="PS50112"/>
    </source>
</evidence>
<proteinExistence type="predicted"/>
<dbReference type="Gene3D" id="3.30.450.20">
    <property type="entry name" value="PAS domain"/>
    <property type="match status" value="1"/>
</dbReference>
<dbReference type="NCBIfam" id="TIGR00229">
    <property type="entry name" value="sensory_box"/>
    <property type="match status" value="1"/>
</dbReference>
<dbReference type="AlphaFoldDB" id="A0A2T3BC78"/>
<dbReference type="InterPro" id="IPR035965">
    <property type="entry name" value="PAS-like_dom_sf"/>
</dbReference>
<dbReference type="Pfam" id="PF08447">
    <property type="entry name" value="PAS_3"/>
    <property type="match status" value="1"/>
</dbReference>
<feature type="compositionally biased region" description="Polar residues" evidence="1">
    <location>
        <begin position="571"/>
        <end position="583"/>
    </location>
</feature>
<dbReference type="PANTHER" id="PTHR23042">
    <property type="entry name" value="CIRCADIAN PROTEIN CLOCK/ARNT/BMAL/PAS"/>
    <property type="match status" value="1"/>
</dbReference>
<feature type="compositionally biased region" description="Polar residues" evidence="1">
    <location>
        <begin position="548"/>
        <end position="563"/>
    </location>
</feature>